<dbReference type="EMBL" id="CAXAMN010026095">
    <property type="protein sequence ID" value="CAK9100566.1"/>
    <property type="molecule type" value="Genomic_DNA"/>
</dbReference>
<gene>
    <name evidence="3" type="ORF">CCMP2556_LOCUS47482</name>
    <name evidence="4" type="ORF">CCMP2556_LOCUS47501</name>
</gene>
<evidence type="ECO:0000313" key="5">
    <source>
        <dbReference type="Proteomes" id="UP001642484"/>
    </source>
</evidence>
<sequence>MTKSRIPHLFTCPEDLQMVLNMADPAILGTAGKDALLWLIVHEHQIKEMKQQMAEMAEEIVKLSRNEPHKTTAPHEANESRTDVFCEVSELLDLKMSVQELKRSNEEMARTLHSLTSAPAVEESRLDRVKVDVSNMAGDVLLLETFQLKLPPAILTTEDLRKKLDCNHFDRLVRGSEVVGSKIMVENGCPEVSLTLLKGINIFAGLEEDEVNRILGKCETDPDDDTNYPGHLKGSLFVARGFEYDEDNTYLFDNPYNGFELVLLCPDGRILAKYYSWEEDEEEIAIIAEGRLSEEDRDTGVLQLHWDARAMKRQNARERYDSDSDDDLYEWRRPRWKRIEDFPDDFPTARFARGISDSPCTLYPFLKDAKTFRTRHLFHLWDLEINDSKHYWPSWPLREEDIAEQEPFLDLTEELLMKLGMDPANLPAWNWGQDESSGSSGSSGSSRSSES</sequence>
<evidence type="ECO:0000313" key="3">
    <source>
        <dbReference type="EMBL" id="CAK9100505.1"/>
    </source>
</evidence>
<reference evidence="3 5" key="1">
    <citation type="submission" date="2024-02" db="EMBL/GenBank/DDBJ databases">
        <authorList>
            <person name="Chen Y."/>
            <person name="Shah S."/>
            <person name="Dougan E. K."/>
            <person name="Thang M."/>
            <person name="Chan C."/>
        </authorList>
    </citation>
    <scope>NUCLEOTIDE SEQUENCE [LARGE SCALE GENOMIC DNA]</scope>
</reference>
<keyword evidence="5" id="KW-1185">Reference proteome</keyword>
<dbReference type="Proteomes" id="UP001642484">
    <property type="component" value="Unassembled WGS sequence"/>
</dbReference>
<proteinExistence type="predicted"/>
<feature type="coiled-coil region" evidence="1">
    <location>
        <begin position="91"/>
        <end position="118"/>
    </location>
</feature>
<accession>A0ABP0RK52</accession>
<evidence type="ECO:0000256" key="1">
    <source>
        <dbReference type="SAM" id="Coils"/>
    </source>
</evidence>
<keyword evidence="1" id="KW-0175">Coiled coil</keyword>
<feature type="compositionally biased region" description="Low complexity" evidence="2">
    <location>
        <begin position="435"/>
        <end position="451"/>
    </location>
</feature>
<evidence type="ECO:0000256" key="2">
    <source>
        <dbReference type="SAM" id="MobiDB-lite"/>
    </source>
</evidence>
<protein>
    <submittedName>
        <fullName evidence="3">Uncharacterized protein</fullName>
    </submittedName>
</protein>
<feature type="region of interest" description="Disordered" evidence="2">
    <location>
        <begin position="429"/>
        <end position="451"/>
    </location>
</feature>
<feature type="coiled-coil region" evidence="1">
    <location>
        <begin position="39"/>
        <end position="66"/>
    </location>
</feature>
<comment type="caution">
    <text evidence="3">The sequence shown here is derived from an EMBL/GenBank/DDBJ whole genome shotgun (WGS) entry which is preliminary data.</text>
</comment>
<organism evidence="3 5">
    <name type="scientific">Durusdinium trenchii</name>
    <dbReference type="NCBI Taxonomy" id="1381693"/>
    <lineage>
        <taxon>Eukaryota</taxon>
        <taxon>Sar</taxon>
        <taxon>Alveolata</taxon>
        <taxon>Dinophyceae</taxon>
        <taxon>Suessiales</taxon>
        <taxon>Symbiodiniaceae</taxon>
        <taxon>Durusdinium</taxon>
    </lineage>
</organism>
<name>A0ABP0RK52_9DINO</name>
<dbReference type="EMBL" id="CAXAMN010026084">
    <property type="protein sequence ID" value="CAK9100505.1"/>
    <property type="molecule type" value="Genomic_DNA"/>
</dbReference>
<evidence type="ECO:0000313" key="4">
    <source>
        <dbReference type="EMBL" id="CAK9100566.1"/>
    </source>
</evidence>